<evidence type="ECO:0000256" key="11">
    <source>
        <dbReference type="ARBA" id="ARBA00093635"/>
    </source>
</evidence>
<dbReference type="Pfam" id="PF17846">
    <property type="entry name" value="XRN_M"/>
    <property type="match status" value="1"/>
</dbReference>
<dbReference type="Gene3D" id="6.10.140.2220">
    <property type="match status" value="1"/>
</dbReference>
<evidence type="ECO:0000256" key="8">
    <source>
        <dbReference type="ARBA" id="ARBA00022839"/>
    </source>
</evidence>
<evidence type="ECO:0000256" key="5">
    <source>
        <dbReference type="ARBA" id="ARBA00022771"/>
    </source>
</evidence>
<dbReference type="GO" id="GO:0005634">
    <property type="term" value="C:nucleus"/>
    <property type="evidence" value="ECO:0007669"/>
    <property type="project" value="TreeGrafter"/>
</dbReference>
<keyword evidence="6" id="KW-0378">Hydrolase</keyword>
<proteinExistence type="inferred from homology"/>
<dbReference type="Proteomes" id="UP000678499">
    <property type="component" value="Unassembled WGS sequence"/>
</dbReference>
<dbReference type="Gene3D" id="3.40.50.12390">
    <property type="match status" value="2"/>
</dbReference>
<dbReference type="PANTHER" id="PTHR12341">
    <property type="entry name" value="5'-&gt;3' EXORIBONUCLEASE"/>
    <property type="match status" value="1"/>
</dbReference>
<evidence type="ECO:0000256" key="14">
    <source>
        <dbReference type="SAM" id="MobiDB-lite"/>
    </source>
</evidence>
<dbReference type="SUPFAM" id="SSF144232">
    <property type="entry name" value="HIT/MYND zinc finger-like"/>
    <property type="match status" value="1"/>
</dbReference>
<dbReference type="GO" id="GO:0008757">
    <property type="term" value="F:S-adenosylmethionine-dependent methyltransferase activity"/>
    <property type="evidence" value="ECO:0007669"/>
    <property type="project" value="UniProtKB-ARBA"/>
</dbReference>
<dbReference type="Gene3D" id="2.170.270.10">
    <property type="entry name" value="SET domain"/>
    <property type="match status" value="1"/>
</dbReference>
<dbReference type="Pfam" id="PF03159">
    <property type="entry name" value="XRN_N"/>
    <property type="match status" value="1"/>
</dbReference>
<dbReference type="PROSITE" id="PS50280">
    <property type="entry name" value="SET"/>
    <property type="match status" value="1"/>
</dbReference>
<accession>A0A7R9BNT4</accession>
<dbReference type="Gene3D" id="1.10.220.160">
    <property type="match status" value="1"/>
</dbReference>
<evidence type="ECO:0000256" key="9">
    <source>
        <dbReference type="ARBA" id="ARBA00074674"/>
    </source>
</evidence>
<dbReference type="InterPro" id="IPR004859">
    <property type="entry name" value="Xrn1_N"/>
</dbReference>
<dbReference type="PANTHER" id="PTHR12341:SF41">
    <property type="entry name" value="5'-3' EXORIBONUCLEASE 2"/>
    <property type="match status" value="1"/>
</dbReference>
<dbReference type="GO" id="GO:0003723">
    <property type="term" value="F:RNA binding"/>
    <property type="evidence" value="ECO:0007669"/>
    <property type="project" value="TreeGrafter"/>
</dbReference>
<keyword evidence="7" id="KW-0862">Zinc</keyword>
<protein>
    <recommendedName>
        <fullName evidence="9">5'-3' exoribonuclease 2 homolog</fullName>
    </recommendedName>
    <alternativeName>
        <fullName evidence="11">Protein-lysine N-methyltransferase SMYD4</fullName>
    </alternativeName>
    <alternativeName>
        <fullName evidence="12">SET and MYND domain-containing protein 4</fullName>
    </alternativeName>
</protein>
<evidence type="ECO:0000256" key="10">
    <source>
        <dbReference type="ARBA" id="ARBA00093423"/>
    </source>
</evidence>
<dbReference type="InterPro" id="IPR046341">
    <property type="entry name" value="SET_dom_sf"/>
</dbReference>
<gene>
    <name evidence="17" type="ORF">NMOB1V02_LOCUS6475</name>
</gene>
<keyword evidence="2" id="KW-0507">mRNA processing</keyword>
<dbReference type="CDD" id="cd18673">
    <property type="entry name" value="PIN_XRN1-2-like"/>
    <property type="match status" value="1"/>
</dbReference>
<dbReference type="InterPro" id="IPR044421">
    <property type="entry name" value="SMYD4_SET"/>
</dbReference>
<keyword evidence="8" id="KW-0269">Exonuclease</keyword>
<keyword evidence="3" id="KW-0540">Nuclease</keyword>
<keyword evidence="18" id="KW-1185">Reference proteome</keyword>
<dbReference type="Pfam" id="PF00856">
    <property type="entry name" value="SET"/>
    <property type="match status" value="1"/>
</dbReference>
<dbReference type="InterPro" id="IPR027073">
    <property type="entry name" value="5_3_exoribonuclease"/>
</dbReference>
<dbReference type="GO" id="GO:0008276">
    <property type="term" value="F:protein methyltransferase activity"/>
    <property type="evidence" value="ECO:0007669"/>
    <property type="project" value="UniProtKB-ARBA"/>
</dbReference>
<feature type="region of interest" description="Disordered" evidence="14">
    <location>
        <begin position="1158"/>
        <end position="1193"/>
    </location>
</feature>
<evidence type="ECO:0000256" key="12">
    <source>
        <dbReference type="ARBA" id="ARBA00093680"/>
    </source>
</evidence>
<dbReference type="SUPFAM" id="SSF82199">
    <property type="entry name" value="SET domain"/>
    <property type="match status" value="1"/>
</dbReference>
<dbReference type="EMBL" id="CAJPEX010001357">
    <property type="protein sequence ID" value="CAG0918930.1"/>
    <property type="molecule type" value="Genomic_DNA"/>
</dbReference>
<evidence type="ECO:0000259" key="16">
    <source>
        <dbReference type="PROSITE" id="PS50865"/>
    </source>
</evidence>
<dbReference type="InterPro" id="IPR001214">
    <property type="entry name" value="SET_dom"/>
</dbReference>
<comment type="function">
    <text evidence="10">Protein-lysine N-methyltransferase. Monomethylates PRMT5, modulating its transcriptional activity. May also act as a histone methyltransferase. Plays a critical role in cardiac development. Acts as a key epigenetic regulator of gene expression during cardiac development via its dual activities as a methyltransferase and negative regulator of HDAC1.</text>
</comment>
<evidence type="ECO:0000259" key="15">
    <source>
        <dbReference type="PROSITE" id="PS50280"/>
    </source>
</evidence>
<evidence type="ECO:0000256" key="2">
    <source>
        <dbReference type="ARBA" id="ARBA00022664"/>
    </source>
</evidence>
<evidence type="ECO:0000313" key="17">
    <source>
        <dbReference type="EMBL" id="CAD7278778.1"/>
    </source>
</evidence>
<evidence type="ECO:0000256" key="1">
    <source>
        <dbReference type="ARBA" id="ARBA00006994"/>
    </source>
</evidence>
<evidence type="ECO:0000256" key="3">
    <source>
        <dbReference type="ARBA" id="ARBA00022722"/>
    </source>
</evidence>
<sequence>MDDNHESLGNNAQLDGSTSSQLLARVQDLAQPAFESSSELINSLEELALSHANGTSSSQGFPAYDVMNSARFQDPVVRSFRREDDKYSKPSEDFALFRKSFPVKKFEEALGRTGRLSSALKEILQSAEDYAKLKVDPKRTDKDEAVAQKDYMLSSMFLLTSSQDSKWGFPIRYCHPRSALLGSVYYARSGVFLNCGDKQKALEDIDRALNCDVSKETRRQFYLRKHECLYPHHEKGFLDNVQGLLGLKDASSESFTRIKKDVEGVGKYGYDKDGHPRRKHEVRASTHPDNIAIKITGKKNLLIAGASDAIKLKYLPERGRFYVATRQIQPGEIVLVEKPYAVVLFAENWSTHCQYCADVVKNGIPCSKCATVIFCSESCRKKAKRYHSVECEHMMSLAQFACTGGPYLAYRMITDHPLDYFLQRREVVEKMHEASTQVMPMGTIEAREYVNVYCLTDHATEKSAEDMRESLISAIYFMKLLESAGYFGPHPNLEDKVFITTLLMRNIMIFDCSYFTYHERELSRNNLLTEPPDRGMAIFSAASLANHSCAPNLSHYFVSSHLVLRAMDVIAEGQECSISYGEFFYNSPIHKRRQYLDGYFFSCDCVACENDWPMLASLPPSLKCPHCQFPANLDNVQDMAKYSCPRCDMPWKPFVDQFSVVKKEAREADARISAGNVDNIKDDIWSIEEYLKALYVVSAPPNPEYYEVSNDLSYLHIIESLVTQRSAVQGNISLFDRQTKRHTSPQKMGVPAFFRWLSRKYPSVIISCVEDPSYVDEHGNQVPVDTTKPNPNNVEFDNLYLDMNGIIHPCTHPEDKPAPQSEDEMMTAIFDCIDRLMRIVRPRKLLYMAIDGVAPRAKMNQQRSRRFRASKESFDKQEEMAKIKEELRAKGAYIPEKKDESFHFDSNCITPGTPFMDRLSKCLHFYIHDRLNNDPGWQNICVILSDANVPGEGEHKIMDYVRKQRANPNHDPNTHHVLCGADADLIMLGLATHEPNFTIIREEFKPNKPRPCDICGQMGHEMSECQGAPRNPEKNDTEFGDTQRYIFVRLSVLREYLAKDLVMTGLTFEYDFERVIDDWVFMCFFVGNDFLPHLPSLEIRENAIDRLVTLYKNTVRKTNGYVTKSGVVQMDKVQIILSELGELEDEIFRNRQNRELEFRRRNKRNQQNQHRAPNFIPGGQFAPNALGGGKLPNPLANVQSEGIAMRQQSMGMSSMTGQSGSDQRDLKRVASAPLMHGNDEDDEPPDEVRLWEAGFKDRYYESKFDCPSTSVDFRYKVAQEYAYGLCWVLRYYYQGVPSWKWYFPYHYAPFASDFMELTKISNEFEKNTKPFKPLEQLMGVFPAASRAHVPAPWGELMLKPSSPIIDFYPIDFKIDLNGKKFAWQGVALLPFVDEKRLKSALEPYYDLLTDEEIRRNIRGKDRLYVPKKHPGFDFINELQGTEAFGHGTKVPINPDSFHGIAGIIMPSNDYVEIGGVLESPVEGMKRVKNAAVVSTNYQDPVYPKDHLFSASRLPGAKDPPNALKPEDFRGNYRPMIGFARMDQQASLGVPVPSEVVVEVMAMGEVEIGIGMEEVETGIGVGEVGTGIGVEAAETTGEAIPVLIRETATTPEGDIIKGTRGTRIKGRKVVTIHPSKGVIIREVDTMPEATTIRAPTTDLSGVLIEASIDLLLGKLPCNLMDGHVIYLFLQAEEIRVDQIHSMDKIDPLNSKAVVVVLTSGGEEMIKVIDLDHILINLIVEAEEGLTTNIDSFF</sequence>
<dbReference type="GO" id="GO:0000956">
    <property type="term" value="P:nuclear-transcribed mRNA catabolic process"/>
    <property type="evidence" value="ECO:0007669"/>
    <property type="project" value="TreeGrafter"/>
</dbReference>
<dbReference type="InterPro" id="IPR041412">
    <property type="entry name" value="Xrn1_helical"/>
</dbReference>
<dbReference type="Gene3D" id="1.25.40.1050">
    <property type="match status" value="1"/>
</dbReference>
<evidence type="ECO:0000256" key="6">
    <source>
        <dbReference type="ARBA" id="ARBA00022801"/>
    </source>
</evidence>
<dbReference type="OrthoDB" id="372487at2759"/>
<dbReference type="CDD" id="cd10536">
    <property type="entry name" value="SET_SMYD4"/>
    <property type="match status" value="1"/>
</dbReference>
<keyword evidence="4" id="KW-0479">Metal-binding</keyword>
<feature type="domain" description="MYND-type" evidence="16">
    <location>
        <begin position="353"/>
        <end position="391"/>
    </location>
</feature>
<keyword evidence="5 13" id="KW-0863">Zinc-finger</keyword>
<feature type="domain" description="SET" evidence="15">
    <location>
        <begin position="308"/>
        <end position="581"/>
    </location>
</feature>
<dbReference type="GO" id="GO:0008270">
    <property type="term" value="F:zinc ion binding"/>
    <property type="evidence" value="ECO:0007669"/>
    <property type="project" value="UniProtKB-KW"/>
</dbReference>
<dbReference type="GO" id="GO:0008170">
    <property type="term" value="F:N-methyltransferase activity"/>
    <property type="evidence" value="ECO:0007669"/>
    <property type="project" value="UniProtKB-ARBA"/>
</dbReference>
<dbReference type="Pfam" id="PF01753">
    <property type="entry name" value="zf-MYND"/>
    <property type="match status" value="1"/>
</dbReference>
<dbReference type="FunFam" id="3.40.50.12390:FF:000003">
    <property type="entry name" value="5'-3' exoribonuclease"/>
    <property type="match status" value="1"/>
</dbReference>
<dbReference type="PROSITE" id="PS50865">
    <property type="entry name" value="ZF_MYND_2"/>
    <property type="match status" value="1"/>
</dbReference>
<evidence type="ECO:0000256" key="7">
    <source>
        <dbReference type="ARBA" id="ARBA00022833"/>
    </source>
</evidence>
<reference evidence="17" key="1">
    <citation type="submission" date="2020-11" db="EMBL/GenBank/DDBJ databases">
        <authorList>
            <person name="Tran Van P."/>
        </authorList>
    </citation>
    <scope>NUCLEOTIDE SEQUENCE</scope>
</reference>
<evidence type="ECO:0000313" key="18">
    <source>
        <dbReference type="Proteomes" id="UP000678499"/>
    </source>
</evidence>
<comment type="similarity">
    <text evidence="1">Belongs to the 5'-3' exonuclease family. XRN2/RAT1 subfamily.</text>
</comment>
<name>A0A7R9BNT4_9CRUS</name>
<dbReference type="FunFam" id="3.40.50.12390:FF:000001">
    <property type="entry name" value="5'-3' exoribonuclease"/>
    <property type="match status" value="1"/>
</dbReference>
<dbReference type="InterPro" id="IPR002893">
    <property type="entry name" value="Znf_MYND"/>
</dbReference>
<organism evidence="17">
    <name type="scientific">Notodromas monacha</name>
    <dbReference type="NCBI Taxonomy" id="399045"/>
    <lineage>
        <taxon>Eukaryota</taxon>
        <taxon>Metazoa</taxon>
        <taxon>Ecdysozoa</taxon>
        <taxon>Arthropoda</taxon>
        <taxon>Crustacea</taxon>
        <taxon>Oligostraca</taxon>
        <taxon>Ostracoda</taxon>
        <taxon>Podocopa</taxon>
        <taxon>Podocopida</taxon>
        <taxon>Cypridocopina</taxon>
        <taxon>Cypridoidea</taxon>
        <taxon>Cyprididae</taxon>
        <taxon>Notodromas</taxon>
    </lineage>
</organism>
<dbReference type="EMBL" id="OA883394">
    <property type="protein sequence ID" value="CAD7278778.1"/>
    <property type="molecule type" value="Genomic_DNA"/>
</dbReference>
<dbReference type="GO" id="GO:0004534">
    <property type="term" value="F:5'-3' RNA exonuclease activity"/>
    <property type="evidence" value="ECO:0007669"/>
    <property type="project" value="TreeGrafter"/>
</dbReference>
<dbReference type="GO" id="GO:0006397">
    <property type="term" value="P:mRNA processing"/>
    <property type="evidence" value="ECO:0007669"/>
    <property type="project" value="UniProtKB-KW"/>
</dbReference>
<evidence type="ECO:0000256" key="4">
    <source>
        <dbReference type="ARBA" id="ARBA00022723"/>
    </source>
</evidence>
<dbReference type="FunFam" id="1.25.40.1050:FF:000002">
    <property type="entry name" value="5'-3' exoribonuclease"/>
    <property type="match status" value="1"/>
</dbReference>
<evidence type="ECO:0000256" key="13">
    <source>
        <dbReference type="PROSITE-ProRule" id="PRU00134"/>
    </source>
</evidence>